<organism evidence="2 3">
    <name type="scientific">Roseimaritima ulvae</name>
    <dbReference type="NCBI Taxonomy" id="980254"/>
    <lineage>
        <taxon>Bacteria</taxon>
        <taxon>Pseudomonadati</taxon>
        <taxon>Planctomycetota</taxon>
        <taxon>Planctomycetia</taxon>
        <taxon>Pirellulales</taxon>
        <taxon>Pirellulaceae</taxon>
        <taxon>Roseimaritima</taxon>
    </lineage>
</organism>
<name>A0A5B9QYP1_9BACT</name>
<keyword evidence="3" id="KW-1185">Reference proteome</keyword>
<reference evidence="2 3" key="1">
    <citation type="submission" date="2019-08" db="EMBL/GenBank/DDBJ databases">
        <title>Deep-cultivation of Planctomycetes and their phenomic and genomic characterization uncovers novel biology.</title>
        <authorList>
            <person name="Wiegand S."/>
            <person name="Jogler M."/>
            <person name="Boedeker C."/>
            <person name="Pinto D."/>
            <person name="Vollmers J."/>
            <person name="Rivas-Marin E."/>
            <person name="Kohn T."/>
            <person name="Peeters S.H."/>
            <person name="Heuer A."/>
            <person name="Rast P."/>
            <person name="Oberbeckmann S."/>
            <person name="Bunk B."/>
            <person name="Jeske O."/>
            <person name="Meyerdierks A."/>
            <person name="Storesund J.E."/>
            <person name="Kallscheuer N."/>
            <person name="Luecker S."/>
            <person name="Lage O.M."/>
            <person name="Pohl T."/>
            <person name="Merkel B.J."/>
            <person name="Hornburger P."/>
            <person name="Mueller R.-W."/>
            <person name="Bruemmer F."/>
            <person name="Labrenz M."/>
            <person name="Spormann A.M."/>
            <person name="Op den Camp H."/>
            <person name="Overmann J."/>
            <person name="Amann R."/>
            <person name="Jetten M.S.M."/>
            <person name="Mascher T."/>
            <person name="Medema M.H."/>
            <person name="Devos D.P."/>
            <person name="Kaster A.-K."/>
            <person name="Ovreas L."/>
            <person name="Rohde M."/>
            <person name="Galperin M.Y."/>
            <person name="Jogler C."/>
        </authorList>
    </citation>
    <scope>NUCLEOTIDE SEQUENCE [LARGE SCALE GENOMIC DNA]</scope>
    <source>
        <strain evidence="2 3">UC8</strain>
    </source>
</reference>
<evidence type="ECO:0000313" key="3">
    <source>
        <dbReference type="Proteomes" id="UP000325286"/>
    </source>
</evidence>
<dbReference type="AlphaFoldDB" id="A0A5B9QYP1"/>
<dbReference type="KEGG" id="rul:UC8_45540"/>
<protein>
    <submittedName>
        <fullName evidence="2">Uncharacterized protein</fullName>
    </submittedName>
</protein>
<feature type="region of interest" description="Disordered" evidence="1">
    <location>
        <begin position="128"/>
        <end position="149"/>
    </location>
</feature>
<accession>A0A5B9QYP1</accession>
<feature type="compositionally biased region" description="Basic residues" evidence="1">
    <location>
        <begin position="128"/>
        <end position="137"/>
    </location>
</feature>
<gene>
    <name evidence="2" type="ORF">UC8_45540</name>
</gene>
<evidence type="ECO:0000313" key="2">
    <source>
        <dbReference type="EMBL" id="QEG42515.1"/>
    </source>
</evidence>
<evidence type="ECO:0000256" key="1">
    <source>
        <dbReference type="SAM" id="MobiDB-lite"/>
    </source>
</evidence>
<sequence>MRSRQRQHKQFRCDQGLSRRRLNAGQAKTSEIAKISTLHKSRRFVRIHRWRPVGLRTYSSGIRIYRVIKRYVHNHSRLCAASASEKKGECGKEYAEIHEGYGIRDSGGRQVPNAGVFSFFGIAPRRRVKGRAPRSRSRQTLDLLPKRSNPLGRLPCIMGPRPVSHPPRLVSGQSGDKHPERNVRVLVTGMGSDVRVNAGGGTVKQEKTEILLWQLSRFSLAAFSVSSVP</sequence>
<proteinExistence type="predicted"/>
<dbReference type="EMBL" id="CP042914">
    <property type="protein sequence ID" value="QEG42515.1"/>
    <property type="molecule type" value="Genomic_DNA"/>
</dbReference>
<dbReference type="Proteomes" id="UP000325286">
    <property type="component" value="Chromosome"/>
</dbReference>